<name>A0AAW2KF30_SESRA</name>
<gene>
    <name evidence="1" type="ORF">Sradi_6315900</name>
</gene>
<comment type="caution">
    <text evidence="1">The sequence shown here is derived from an EMBL/GenBank/DDBJ whole genome shotgun (WGS) entry which is preliminary data.</text>
</comment>
<dbReference type="AlphaFoldDB" id="A0AAW2KF30"/>
<reference evidence="1" key="1">
    <citation type="submission" date="2020-06" db="EMBL/GenBank/DDBJ databases">
        <authorList>
            <person name="Li T."/>
            <person name="Hu X."/>
            <person name="Zhang T."/>
            <person name="Song X."/>
            <person name="Zhang H."/>
            <person name="Dai N."/>
            <person name="Sheng W."/>
            <person name="Hou X."/>
            <person name="Wei L."/>
        </authorList>
    </citation>
    <scope>NUCLEOTIDE SEQUENCE</scope>
    <source>
        <strain evidence="1">G02</strain>
        <tissue evidence="1">Leaf</tissue>
    </source>
</reference>
<evidence type="ECO:0000313" key="1">
    <source>
        <dbReference type="EMBL" id="KAL0304478.1"/>
    </source>
</evidence>
<proteinExistence type="predicted"/>
<organism evidence="1">
    <name type="scientific">Sesamum radiatum</name>
    <name type="common">Black benniseed</name>
    <dbReference type="NCBI Taxonomy" id="300843"/>
    <lineage>
        <taxon>Eukaryota</taxon>
        <taxon>Viridiplantae</taxon>
        <taxon>Streptophyta</taxon>
        <taxon>Embryophyta</taxon>
        <taxon>Tracheophyta</taxon>
        <taxon>Spermatophyta</taxon>
        <taxon>Magnoliopsida</taxon>
        <taxon>eudicotyledons</taxon>
        <taxon>Gunneridae</taxon>
        <taxon>Pentapetalae</taxon>
        <taxon>asterids</taxon>
        <taxon>lamiids</taxon>
        <taxon>Lamiales</taxon>
        <taxon>Pedaliaceae</taxon>
        <taxon>Sesamum</taxon>
    </lineage>
</organism>
<dbReference type="EMBL" id="JACGWJ010000029">
    <property type="protein sequence ID" value="KAL0304478.1"/>
    <property type="molecule type" value="Genomic_DNA"/>
</dbReference>
<accession>A0AAW2KF30</accession>
<protein>
    <submittedName>
        <fullName evidence="1">Uncharacterized protein</fullName>
    </submittedName>
</protein>
<sequence>MKPLRQLSWRLPPIRWNLISKVDFSQDCGEERTCPSASCHIHVGLPVQVI</sequence>
<reference evidence="1" key="2">
    <citation type="journal article" date="2024" name="Plant">
        <title>Genomic evolution and insights into agronomic trait innovations of Sesamum species.</title>
        <authorList>
            <person name="Miao H."/>
            <person name="Wang L."/>
            <person name="Qu L."/>
            <person name="Liu H."/>
            <person name="Sun Y."/>
            <person name="Le M."/>
            <person name="Wang Q."/>
            <person name="Wei S."/>
            <person name="Zheng Y."/>
            <person name="Lin W."/>
            <person name="Duan Y."/>
            <person name="Cao H."/>
            <person name="Xiong S."/>
            <person name="Wang X."/>
            <person name="Wei L."/>
            <person name="Li C."/>
            <person name="Ma Q."/>
            <person name="Ju M."/>
            <person name="Zhao R."/>
            <person name="Li G."/>
            <person name="Mu C."/>
            <person name="Tian Q."/>
            <person name="Mei H."/>
            <person name="Zhang T."/>
            <person name="Gao T."/>
            <person name="Zhang H."/>
        </authorList>
    </citation>
    <scope>NUCLEOTIDE SEQUENCE</scope>
    <source>
        <strain evidence="1">G02</strain>
    </source>
</reference>